<evidence type="ECO:0000313" key="2">
    <source>
        <dbReference type="EMBL" id="KAF4340619.1"/>
    </source>
</evidence>
<reference evidence="2" key="1">
    <citation type="journal article" date="2017" name="Mycologia">
        <title>Fusarium algeriense, sp. nov., a novel toxigenic crown rot pathogen of durum wheat from Algeria is nested in the Fusarium burgessii species complex.</title>
        <authorList>
            <person name="Laraba I."/>
            <person name="Keddad A."/>
            <person name="Boureghda H."/>
            <person name="Abdallah N."/>
            <person name="Vaughan M.M."/>
            <person name="Proctor R.H."/>
            <person name="Busman M."/>
            <person name="O'Donnell K."/>
        </authorList>
    </citation>
    <scope>NUCLEOTIDE SEQUENCE</scope>
    <source>
        <strain evidence="2">NRRL 25174</strain>
    </source>
</reference>
<accession>A0A9P5DZL4</accession>
<dbReference type="AlphaFoldDB" id="A0A9P5DZL4"/>
<organism evidence="2 3">
    <name type="scientific">Fusarium beomiforme</name>
    <dbReference type="NCBI Taxonomy" id="44412"/>
    <lineage>
        <taxon>Eukaryota</taxon>
        <taxon>Fungi</taxon>
        <taxon>Dikarya</taxon>
        <taxon>Ascomycota</taxon>
        <taxon>Pezizomycotina</taxon>
        <taxon>Sordariomycetes</taxon>
        <taxon>Hypocreomycetidae</taxon>
        <taxon>Hypocreales</taxon>
        <taxon>Nectriaceae</taxon>
        <taxon>Fusarium</taxon>
        <taxon>Fusarium burgessii species complex</taxon>
    </lineage>
</organism>
<sequence length="674" mass="76725">MAEVEWRCHICRRIPWNFQEWQSSGVIQLHESFAALEDSAAKGCFVCRSLRATVYYGLKDMSLESPPEGPCSLSLPAKSFDNEARMINLHMGIWPSVFKFYVGTSLFLPSVSVNGSRADESSVEAAPISLETSLEPGLKEELRGKIDDCINKRGIHQECDVGWFRQDLKLTPPTRLIDVNINDPDIVRLIIPAEDFGEDFIPKYLTLSYCWGTTNESTNTTRATLAARREGFSVESLPRTIQDALRLTRLLKFQYLWIDAICIVQSDIDDVYLDDWNAEAPRIGSYYLHSKCLISASAASDSSQGLFVEQIAMKYSLKTCSLAFNSEEQEYIGLAIPKPSHSEDWSFEPLRARGWCLQEAILSPRILHWSKHSLVWQCHSTTKSITYGNAEEATRDLGIAQSHISLAYEPDRAIGDAWTELVSRYSNMQLTFETDRLVAIQGLANRLTDLHKGEYFAGVFRSHLANGLLWKNGDNKAQNALDNVPTWSWASRCLHIWFAPVTHSFIRLTQDNVFPENQSPVGLDTSEKLALRFEAPLISINLQRQFTASDIVSTVQRPVFSCHVILGDKDDEYTVNFEYDAESLMPKSFDRLEVLFLGLFVLHQYDGYLDPNEFEESAIVDPDKMVSSEGILLRRSGDYHERVGRFDFDMPKNYGRRKRLKELMERHRTDVCLI</sequence>
<name>A0A9P5DZL4_9HYPO</name>
<keyword evidence="3" id="KW-1185">Reference proteome</keyword>
<dbReference type="PANTHER" id="PTHR33112">
    <property type="entry name" value="DOMAIN PROTEIN, PUTATIVE-RELATED"/>
    <property type="match status" value="1"/>
</dbReference>
<dbReference type="InterPro" id="IPR010730">
    <property type="entry name" value="HET"/>
</dbReference>
<proteinExistence type="predicted"/>
<gene>
    <name evidence="2" type="ORF">FBEOM_5465</name>
</gene>
<dbReference type="Pfam" id="PF06985">
    <property type="entry name" value="HET"/>
    <property type="match status" value="1"/>
</dbReference>
<dbReference type="OrthoDB" id="408631at2759"/>
<evidence type="ECO:0000259" key="1">
    <source>
        <dbReference type="Pfam" id="PF06985"/>
    </source>
</evidence>
<feature type="domain" description="Heterokaryon incompatibility" evidence="1">
    <location>
        <begin position="204"/>
        <end position="359"/>
    </location>
</feature>
<dbReference type="PANTHER" id="PTHR33112:SF16">
    <property type="entry name" value="HETEROKARYON INCOMPATIBILITY DOMAIN-CONTAINING PROTEIN"/>
    <property type="match status" value="1"/>
</dbReference>
<comment type="caution">
    <text evidence="2">The sequence shown here is derived from an EMBL/GenBank/DDBJ whole genome shotgun (WGS) entry which is preliminary data.</text>
</comment>
<protein>
    <recommendedName>
        <fullName evidence="1">Heterokaryon incompatibility domain-containing protein</fullName>
    </recommendedName>
</protein>
<reference evidence="2" key="2">
    <citation type="submission" date="2020-02" db="EMBL/GenBank/DDBJ databases">
        <title>Identification and distribution of gene clusters putatively required for synthesis of sphingolipid metabolism inhibitors in phylogenetically diverse species of the filamentous fungus Fusarium.</title>
        <authorList>
            <person name="Kim H.-S."/>
            <person name="Busman M."/>
            <person name="Brown D.W."/>
            <person name="Divon H."/>
            <person name="Uhlig S."/>
            <person name="Proctor R.H."/>
        </authorList>
    </citation>
    <scope>NUCLEOTIDE SEQUENCE</scope>
    <source>
        <strain evidence="2">NRRL 25174</strain>
    </source>
</reference>
<dbReference type="Proteomes" id="UP000730481">
    <property type="component" value="Unassembled WGS sequence"/>
</dbReference>
<evidence type="ECO:0000313" key="3">
    <source>
        <dbReference type="Proteomes" id="UP000730481"/>
    </source>
</evidence>
<dbReference type="EMBL" id="PVQB02000233">
    <property type="protein sequence ID" value="KAF4340619.1"/>
    <property type="molecule type" value="Genomic_DNA"/>
</dbReference>